<evidence type="ECO:0000313" key="1">
    <source>
        <dbReference type="EMBL" id="VFJ13457.1"/>
    </source>
</evidence>
<protein>
    <submittedName>
        <fullName evidence="1">Uncharacterized protein</fullName>
    </submittedName>
</protein>
<name>A0A484IB52_9ARCH</name>
<sequence>MNLTEIQGHGICRADIMTLELCDFVHKLVYVYHSTHIACIFPQTYQIEAHAGSIMIAFVAEK</sequence>
<dbReference type="Proteomes" id="UP000294299">
    <property type="component" value="Chromosome NFRAN"/>
</dbReference>
<keyword evidence="2" id="KW-1185">Reference proteome</keyword>
<organism evidence="1 2">
    <name type="scientific">Candidatus Nitrosocosmicus franklandianus</name>
    <dbReference type="NCBI Taxonomy" id="1798806"/>
    <lineage>
        <taxon>Archaea</taxon>
        <taxon>Nitrososphaerota</taxon>
        <taxon>Nitrososphaeria</taxon>
        <taxon>Nitrososphaerales</taxon>
        <taxon>Nitrososphaeraceae</taxon>
        <taxon>Candidatus Nitrosocosmicus</taxon>
    </lineage>
</organism>
<accession>A0A484IB52</accession>
<dbReference type="EMBL" id="LR216287">
    <property type="protein sequence ID" value="VFJ13457.1"/>
    <property type="molecule type" value="Genomic_DNA"/>
</dbReference>
<dbReference type="AlphaFoldDB" id="A0A484IB52"/>
<proteinExistence type="predicted"/>
<evidence type="ECO:0000313" key="2">
    <source>
        <dbReference type="Proteomes" id="UP000294299"/>
    </source>
</evidence>
<gene>
    <name evidence="1" type="ORF">NFRAN_1135</name>
</gene>
<reference evidence="1 2" key="1">
    <citation type="submission" date="2019-02" db="EMBL/GenBank/DDBJ databases">
        <authorList>
            <person name="Lehtovirta-Morley E L."/>
        </authorList>
    </citation>
    <scope>NUCLEOTIDE SEQUENCE [LARGE SCALE GENOMIC DNA]</scope>
    <source>
        <strain evidence="1">NFRAN1</strain>
    </source>
</reference>
<dbReference type="KEGG" id="nfn:NFRAN_1135"/>